<reference evidence="7 8" key="1">
    <citation type="submission" date="2017-09" db="EMBL/GenBank/DDBJ databases">
        <title>Genomics of the genus Arcobacter.</title>
        <authorList>
            <person name="Perez-Cataluna A."/>
            <person name="Figueras M.J."/>
            <person name="Salas-Masso N."/>
        </authorList>
    </citation>
    <scope>NUCLEOTIDE SEQUENCE [LARGE SCALE GENOMIC DNA]</scope>
    <source>
        <strain evidence="7 8">CECT 7834</strain>
    </source>
</reference>
<keyword evidence="3" id="KW-0997">Cell inner membrane</keyword>
<evidence type="ECO:0000256" key="4">
    <source>
        <dbReference type="ARBA" id="ARBA00022692"/>
    </source>
</evidence>
<gene>
    <name evidence="7" type="ORF">CP963_04640</name>
</gene>
<dbReference type="GO" id="GO:0005886">
    <property type="term" value="C:plasma membrane"/>
    <property type="evidence" value="ECO:0007669"/>
    <property type="project" value="UniProtKB-SubCell"/>
</dbReference>
<dbReference type="InterPro" id="IPR010656">
    <property type="entry name" value="DctM"/>
</dbReference>
<evidence type="ECO:0000256" key="3">
    <source>
        <dbReference type="ARBA" id="ARBA00022519"/>
    </source>
</evidence>
<name>A0A6M8NCQ6_9BACT</name>
<sequence length="426" mass="45387">MVITTLFVLLFAFMLFGVPVAVALGTTTLITSFIFTDLDLMGVSSKIFDGLNKYTLMAIPMFILAGALLARGSSASRIIEFAKSLVGHLPGGLPIAAILASIIFAAVSGSSPATVAAIGSVMYGAIKQAGYNEQFAIGTIATSGTLGILIPPSIVFIVYGVTADQSIGKLFMAGVIPGLMIGAMMMVATYFLAKRSGFKSGKRASFKEQYKAFKDAFWALMIIVIVIGGIYGGIFTPTEAGAFSVMYALFISMFVYKDTKFKDLYQIVLDSAQTSSMIFFIIANAMLFAHFLTDEQIPQQITQMIIDANVSPLVFLLIVNIVLLLMGQFMEPSSVVMITVPLLLPIGVALGIDPIHLGVIMVVNMEIGMITPPVGLNLFVASGITGLSLKQVVVASLPMTTVLLIGLMLVTYIPAISLWLPTLMYG</sequence>
<keyword evidence="6" id="KW-0472">Membrane</keyword>
<evidence type="ECO:0000256" key="1">
    <source>
        <dbReference type="ARBA" id="ARBA00004429"/>
    </source>
</evidence>
<dbReference type="PANTHER" id="PTHR33362:SF5">
    <property type="entry name" value="C4-DICARBOXYLATE TRAP TRANSPORTER LARGE PERMEASE PROTEIN DCTM"/>
    <property type="match status" value="1"/>
</dbReference>
<dbReference type="EMBL" id="NXII01000004">
    <property type="protein sequence ID" value="RXI42341.1"/>
    <property type="molecule type" value="Genomic_DNA"/>
</dbReference>
<evidence type="ECO:0000256" key="6">
    <source>
        <dbReference type="ARBA" id="ARBA00023136"/>
    </source>
</evidence>
<dbReference type="InterPro" id="IPR004681">
    <property type="entry name" value="TRAP_DctM"/>
</dbReference>
<dbReference type="GO" id="GO:0015740">
    <property type="term" value="P:C4-dicarboxylate transport"/>
    <property type="evidence" value="ECO:0007669"/>
    <property type="project" value="TreeGrafter"/>
</dbReference>
<keyword evidence="4" id="KW-0812">Transmembrane</keyword>
<dbReference type="RefSeq" id="WP_129013093.1">
    <property type="nucleotide sequence ID" value="NZ_CBCSEI010000004.1"/>
</dbReference>
<evidence type="ECO:0000313" key="7">
    <source>
        <dbReference type="EMBL" id="RXI42341.1"/>
    </source>
</evidence>
<dbReference type="Pfam" id="PF06808">
    <property type="entry name" value="DctM"/>
    <property type="match status" value="1"/>
</dbReference>
<dbReference type="PIRSF" id="PIRSF006066">
    <property type="entry name" value="HI0050"/>
    <property type="match status" value="1"/>
</dbReference>
<comment type="caution">
    <text evidence="7">The sequence shown here is derived from an EMBL/GenBank/DDBJ whole genome shotgun (WGS) entry which is preliminary data.</text>
</comment>
<evidence type="ECO:0000256" key="2">
    <source>
        <dbReference type="ARBA" id="ARBA00022475"/>
    </source>
</evidence>
<proteinExistence type="predicted"/>
<evidence type="ECO:0000256" key="5">
    <source>
        <dbReference type="ARBA" id="ARBA00022989"/>
    </source>
</evidence>
<keyword evidence="8" id="KW-1185">Reference proteome</keyword>
<dbReference type="GO" id="GO:0022857">
    <property type="term" value="F:transmembrane transporter activity"/>
    <property type="evidence" value="ECO:0007669"/>
    <property type="project" value="TreeGrafter"/>
</dbReference>
<comment type="subcellular location">
    <subcellularLocation>
        <location evidence="1">Cell inner membrane</location>
        <topology evidence="1">Multi-pass membrane protein</topology>
    </subcellularLocation>
</comment>
<organism evidence="7 8">
    <name type="scientific">Arcobacter cloacae</name>
    <dbReference type="NCBI Taxonomy" id="1054034"/>
    <lineage>
        <taxon>Bacteria</taxon>
        <taxon>Pseudomonadati</taxon>
        <taxon>Campylobacterota</taxon>
        <taxon>Epsilonproteobacteria</taxon>
        <taxon>Campylobacterales</taxon>
        <taxon>Arcobacteraceae</taxon>
        <taxon>Arcobacter</taxon>
    </lineage>
</organism>
<dbReference type="Proteomes" id="UP000290378">
    <property type="component" value="Unassembled WGS sequence"/>
</dbReference>
<dbReference type="PANTHER" id="PTHR33362">
    <property type="entry name" value="SIALIC ACID TRAP TRANSPORTER PERMEASE PROTEIN SIAT-RELATED"/>
    <property type="match status" value="1"/>
</dbReference>
<evidence type="ECO:0000313" key="8">
    <source>
        <dbReference type="Proteomes" id="UP000290378"/>
    </source>
</evidence>
<accession>A0A6M8NCQ6</accession>
<protein>
    <submittedName>
        <fullName evidence="7">C4-dicarboxylate ABC transporter permease</fullName>
    </submittedName>
</protein>
<keyword evidence="2" id="KW-1003">Cell membrane</keyword>
<keyword evidence="5" id="KW-1133">Transmembrane helix</keyword>
<dbReference type="NCBIfam" id="TIGR00786">
    <property type="entry name" value="dctM"/>
    <property type="match status" value="1"/>
</dbReference>
<dbReference type="AlphaFoldDB" id="A0A6M8NCQ6"/>